<dbReference type="EMBL" id="JAEEGC010000072">
    <property type="protein sequence ID" value="MBV7274264.1"/>
    <property type="molecule type" value="Genomic_DNA"/>
</dbReference>
<dbReference type="Pfam" id="PF10694">
    <property type="entry name" value="DUF2500"/>
    <property type="match status" value="1"/>
</dbReference>
<dbReference type="InterPro" id="IPR019635">
    <property type="entry name" value="DUF2500"/>
</dbReference>
<comment type="caution">
    <text evidence="2">The sequence shown here is derived from an EMBL/GenBank/DDBJ whole genome shotgun (WGS) entry which is preliminary data.</text>
</comment>
<evidence type="ECO:0000256" key="1">
    <source>
        <dbReference type="SAM" id="Phobius"/>
    </source>
</evidence>
<keyword evidence="1" id="KW-0472">Membrane</keyword>
<proteinExistence type="predicted"/>
<gene>
    <name evidence="2" type="ORF">I6U48_15270</name>
</gene>
<protein>
    <submittedName>
        <fullName evidence="2">DUF2500 domain-containing protein</fullName>
    </submittedName>
</protein>
<dbReference type="AlphaFoldDB" id="A0A949X3A9"/>
<keyword evidence="3" id="KW-1185">Reference proteome</keyword>
<keyword evidence="1" id="KW-1133">Transmembrane helix</keyword>
<feature type="transmembrane region" description="Helical" evidence="1">
    <location>
        <begin position="6"/>
        <end position="26"/>
    </location>
</feature>
<evidence type="ECO:0000313" key="2">
    <source>
        <dbReference type="EMBL" id="MBV7274264.1"/>
    </source>
</evidence>
<evidence type="ECO:0000313" key="3">
    <source>
        <dbReference type="Proteomes" id="UP000694308"/>
    </source>
</evidence>
<organism evidence="2 3">
    <name type="scientific">Clostridium thailandense</name>
    <dbReference type="NCBI Taxonomy" id="2794346"/>
    <lineage>
        <taxon>Bacteria</taxon>
        <taxon>Bacillati</taxon>
        <taxon>Bacillota</taxon>
        <taxon>Clostridia</taxon>
        <taxon>Eubacteriales</taxon>
        <taxon>Clostridiaceae</taxon>
        <taxon>Clostridium</taxon>
    </lineage>
</organism>
<dbReference type="Proteomes" id="UP000694308">
    <property type="component" value="Unassembled WGS sequence"/>
</dbReference>
<name>A0A949X3A9_9CLOT</name>
<accession>A0A949X3A9</accession>
<sequence length="117" mass="13237">MLFDIIFYIVPIFIFIISITIIIKGISQWKYNNSQPTLMVSAKLISKRANVSTTMHNHPDGVGTHFDSSTSYYLTFEVEGGSRLEFHVGGHEFGLLVEGDTGKLKFQGTRYLGFDRQ</sequence>
<reference evidence="2" key="1">
    <citation type="submission" date="2020-12" db="EMBL/GenBank/DDBJ databases">
        <title>Clostridium thailandense sp. nov., a novel acetogenic bacterium isolated from peat land soil in Thailand.</title>
        <authorList>
            <person name="Chaikitkaew S."/>
            <person name="Birkeland N.K."/>
        </authorList>
    </citation>
    <scope>NUCLEOTIDE SEQUENCE</scope>
    <source>
        <strain evidence="2">PL3</strain>
    </source>
</reference>
<dbReference type="RefSeq" id="WP_218321330.1">
    <property type="nucleotide sequence ID" value="NZ_JAEEGC010000072.1"/>
</dbReference>
<keyword evidence="1" id="KW-0812">Transmembrane</keyword>